<dbReference type="Gene3D" id="1.10.10.1460">
    <property type="match status" value="1"/>
</dbReference>
<evidence type="ECO:0000313" key="5">
    <source>
        <dbReference type="Proteomes" id="UP001162164"/>
    </source>
</evidence>
<evidence type="ECO:0000256" key="3">
    <source>
        <dbReference type="SAM" id="MobiDB-lite"/>
    </source>
</evidence>
<evidence type="ECO:0008006" key="6">
    <source>
        <dbReference type="Google" id="ProtNLM"/>
    </source>
</evidence>
<dbReference type="Proteomes" id="UP001162164">
    <property type="component" value="Unassembled WGS sequence"/>
</dbReference>
<evidence type="ECO:0000256" key="2">
    <source>
        <dbReference type="ARBA" id="ARBA00023242"/>
    </source>
</evidence>
<keyword evidence="2" id="KW-0539">Nucleus</keyword>
<evidence type="ECO:0000256" key="1">
    <source>
        <dbReference type="ARBA" id="ARBA00004123"/>
    </source>
</evidence>
<name>A0ABQ9JLW5_9CUCU</name>
<comment type="caution">
    <text evidence="4">The sequence shown here is derived from an EMBL/GenBank/DDBJ whole genome shotgun (WGS) entry which is preliminary data.</text>
</comment>
<reference evidence="4" key="1">
    <citation type="journal article" date="2023" name="Insect Mol. Biol.">
        <title>Genome sequencing provides insights into the evolution of gene families encoding plant cell wall-degrading enzymes in longhorned beetles.</title>
        <authorList>
            <person name="Shin N.R."/>
            <person name="Okamura Y."/>
            <person name="Kirsch R."/>
            <person name="Pauchet Y."/>
        </authorList>
    </citation>
    <scope>NUCLEOTIDE SEQUENCE</scope>
    <source>
        <strain evidence="4">MMC_N1</strain>
    </source>
</reference>
<protein>
    <recommendedName>
        <fullName evidence="6">MADF domain-containing protein</fullName>
    </recommendedName>
</protein>
<feature type="compositionally biased region" description="Basic and acidic residues" evidence="3">
    <location>
        <begin position="78"/>
        <end position="87"/>
    </location>
</feature>
<feature type="region of interest" description="Disordered" evidence="3">
    <location>
        <begin position="74"/>
        <end position="103"/>
    </location>
</feature>
<dbReference type="Pfam" id="PF11719">
    <property type="entry name" value="Drc1-Sld2"/>
    <property type="match status" value="1"/>
</dbReference>
<dbReference type="EMBL" id="JAPWTJ010000387">
    <property type="protein sequence ID" value="KAJ8978959.1"/>
    <property type="molecule type" value="Genomic_DNA"/>
</dbReference>
<gene>
    <name evidence="4" type="ORF">NQ317_009355</name>
</gene>
<accession>A0ABQ9JLW5</accession>
<organism evidence="4 5">
    <name type="scientific">Molorchus minor</name>
    <dbReference type="NCBI Taxonomy" id="1323400"/>
    <lineage>
        <taxon>Eukaryota</taxon>
        <taxon>Metazoa</taxon>
        <taxon>Ecdysozoa</taxon>
        <taxon>Arthropoda</taxon>
        <taxon>Hexapoda</taxon>
        <taxon>Insecta</taxon>
        <taxon>Pterygota</taxon>
        <taxon>Neoptera</taxon>
        <taxon>Endopterygota</taxon>
        <taxon>Coleoptera</taxon>
        <taxon>Polyphaga</taxon>
        <taxon>Cucujiformia</taxon>
        <taxon>Chrysomeloidea</taxon>
        <taxon>Cerambycidae</taxon>
        <taxon>Lamiinae</taxon>
        <taxon>Monochamini</taxon>
        <taxon>Molorchus</taxon>
    </lineage>
</organism>
<evidence type="ECO:0000313" key="4">
    <source>
        <dbReference type="EMBL" id="KAJ8978959.1"/>
    </source>
</evidence>
<proteinExistence type="predicted"/>
<dbReference type="InterPro" id="IPR021110">
    <property type="entry name" value="DNA_rep_checkpnt_protein"/>
</dbReference>
<comment type="subcellular location">
    <subcellularLocation>
        <location evidence="1">Nucleus</location>
    </subcellularLocation>
</comment>
<keyword evidence="5" id="KW-1185">Reference proteome</keyword>
<sequence>MDLLDQPEVKKTYEKCKYIVKVWEHKFVKQHNRLPSKLDIREATIEVRHAYRKYFQIKTTALEQSFVDVEGFEDEQDDKTIDKKQIEETEPNNTNIEKLHPTG</sequence>